<dbReference type="VEuPathDB" id="FungiDB:H257_01697"/>
<evidence type="ECO:0000256" key="6">
    <source>
        <dbReference type="ARBA" id="ARBA00022840"/>
    </source>
</evidence>
<evidence type="ECO:0000259" key="13">
    <source>
        <dbReference type="PROSITE" id="PS51285"/>
    </source>
</evidence>
<feature type="compositionally biased region" description="Low complexity" evidence="10">
    <location>
        <begin position="127"/>
        <end position="147"/>
    </location>
</feature>
<dbReference type="PROSITE" id="PS50011">
    <property type="entry name" value="PROTEIN_KINASE_DOM"/>
    <property type="match status" value="1"/>
</dbReference>
<dbReference type="GO" id="GO:0004703">
    <property type="term" value="F:G protein-coupled receptor kinase activity"/>
    <property type="evidence" value="ECO:0007669"/>
    <property type="project" value="InterPro"/>
</dbReference>
<feature type="region of interest" description="Disordered" evidence="10">
    <location>
        <begin position="115"/>
        <end position="152"/>
    </location>
</feature>
<evidence type="ECO:0000256" key="4">
    <source>
        <dbReference type="ARBA" id="ARBA00022741"/>
    </source>
</evidence>
<dbReference type="PANTHER" id="PTHR24355:SF18">
    <property type="entry name" value="G PROTEIN-COUPLED RECEPTOR KINASE"/>
    <property type="match status" value="1"/>
</dbReference>
<dbReference type="OrthoDB" id="354826at2759"/>
<dbReference type="PROSITE" id="PS51285">
    <property type="entry name" value="AGC_KINASE_CTER"/>
    <property type="match status" value="1"/>
</dbReference>
<dbReference type="AlphaFoldDB" id="W4H4I9"/>
<feature type="domain" description="AGC-kinase C-terminal" evidence="13">
    <location>
        <begin position="538"/>
        <end position="604"/>
    </location>
</feature>
<dbReference type="GO" id="GO:0007165">
    <property type="term" value="P:signal transduction"/>
    <property type="evidence" value="ECO:0007669"/>
    <property type="project" value="InterPro"/>
</dbReference>
<dbReference type="InterPro" id="IPR045270">
    <property type="entry name" value="STKc_AGC"/>
</dbReference>
<feature type="domain" description="RGS" evidence="12">
    <location>
        <begin position="50"/>
        <end position="111"/>
    </location>
</feature>
<dbReference type="GeneID" id="20803693"/>
<reference evidence="14" key="1">
    <citation type="submission" date="2013-12" db="EMBL/GenBank/DDBJ databases">
        <title>The Genome Sequence of Aphanomyces astaci APO3.</title>
        <authorList>
            <consortium name="The Broad Institute Genomics Platform"/>
            <person name="Russ C."/>
            <person name="Tyler B."/>
            <person name="van West P."/>
            <person name="Dieguez-Uribeondo J."/>
            <person name="Young S.K."/>
            <person name="Zeng Q."/>
            <person name="Gargeya S."/>
            <person name="Fitzgerald M."/>
            <person name="Abouelleil A."/>
            <person name="Alvarado L."/>
            <person name="Chapman S.B."/>
            <person name="Gainer-Dewar J."/>
            <person name="Goldberg J."/>
            <person name="Griggs A."/>
            <person name="Gujja S."/>
            <person name="Hansen M."/>
            <person name="Howarth C."/>
            <person name="Imamovic A."/>
            <person name="Ireland A."/>
            <person name="Larimer J."/>
            <person name="McCowan C."/>
            <person name="Murphy C."/>
            <person name="Pearson M."/>
            <person name="Poon T.W."/>
            <person name="Priest M."/>
            <person name="Roberts A."/>
            <person name="Saif S."/>
            <person name="Shea T."/>
            <person name="Sykes S."/>
            <person name="Wortman J."/>
            <person name="Nusbaum C."/>
            <person name="Birren B."/>
        </authorList>
    </citation>
    <scope>NUCLEOTIDE SEQUENCE [LARGE SCALE GENOMIC DNA]</scope>
    <source>
        <strain evidence="14">APO3</strain>
    </source>
</reference>
<evidence type="ECO:0000256" key="9">
    <source>
        <dbReference type="RuleBase" id="RU000308"/>
    </source>
</evidence>
<dbReference type="SMART" id="SM00220">
    <property type="entry name" value="S_TKc"/>
    <property type="match status" value="1"/>
</dbReference>
<dbReference type="Pfam" id="PF00069">
    <property type="entry name" value="Pkinase"/>
    <property type="match status" value="1"/>
</dbReference>
<dbReference type="InterPro" id="IPR016137">
    <property type="entry name" value="RGS"/>
</dbReference>
<feature type="domain" description="Protein kinase" evidence="11">
    <location>
        <begin position="264"/>
        <end position="537"/>
    </location>
</feature>
<dbReference type="PRINTS" id="PR00717">
    <property type="entry name" value="GPCRKINASE"/>
</dbReference>
<dbReference type="InterPro" id="IPR011009">
    <property type="entry name" value="Kinase-like_dom_sf"/>
</dbReference>
<dbReference type="SUPFAM" id="SSF56112">
    <property type="entry name" value="Protein kinase-like (PK-like)"/>
    <property type="match status" value="1"/>
</dbReference>
<dbReference type="Gene3D" id="3.30.200.20">
    <property type="entry name" value="Phosphorylase Kinase, domain 1"/>
    <property type="match status" value="1"/>
</dbReference>
<dbReference type="Pfam" id="PF00615">
    <property type="entry name" value="RGS"/>
    <property type="match status" value="1"/>
</dbReference>
<dbReference type="InterPro" id="IPR000961">
    <property type="entry name" value="AGC-kinase_C"/>
</dbReference>
<keyword evidence="6 8" id="KW-0067">ATP-binding</keyword>
<evidence type="ECO:0000256" key="10">
    <source>
        <dbReference type="SAM" id="MobiDB-lite"/>
    </source>
</evidence>
<dbReference type="InterPro" id="IPR000719">
    <property type="entry name" value="Prot_kinase_dom"/>
</dbReference>
<evidence type="ECO:0000256" key="1">
    <source>
        <dbReference type="ARBA" id="ARBA00009793"/>
    </source>
</evidence>
<keyword evidence="4 8" id="KW-0547">Nucleotide-binding</keyword>
<evidence type="ECO:0000313" key="14">
    <source>
        <dbReference type="EMBL" id="ETV86521.1"/>
    </source>
</evidence>
<evidence type="ECO:0000256" key="2">
    <source>
        <dbReference type="ARBA" id="ARBA00022527"/>
    </source>
</evidence>
<evidence type="ECO:0000256" key="5">
    <source>
        <dbReference type="ARBA" id="ARBA00022777"/>
    </source>
</evidence>
<evidence type="ECO:0000259" key="11">
    <source>
        <dbReference type="PROSITE" id="PS50011"/>
    </source>
</evidence>
<dbReference type="InterPro" id="IPR008271">
    <property type="entry name" value="Ser/Thr_kinase_AS"/>
</dbReference>
<dbReference type="SMART" id="SM00315">
    <property type="entry name" value="RGS"/>
    <property type="match status" value="1"/>
</dbReference>
<evidence type="ECO:0000256" key="8">
    <source>
        <dbReference type="PROSITE-ProRule" id="PRU10141"/>
    </source>
</evidence>
<dbReference type="Gene3D" id="1.10.510.10">
    <property type="entry name" value="Transferase(Phosphotransferase) domain 1"/>
    <property type="match status" value="1"/>
</dbReference>
<dbReference type="Gene3D" id="1.10.167.10">
    <property type="entry name" value="Regulator of G-protein Signalling 4, domain 2"/>
    <property type="match status" value="1"/>
</dbReference>
<feature type="active site" description="Proton acceptor" evidence="7">
    <location>
        <position position="386"/>
    </location>
</feature>
<dbReference type="PROSITE" id="PS50132">
    <property type="entry name" value="RGS"/>
    <property type="match status" value="1"/>
</dbReference>
<keyword evidence="3 9" id="KW-0808">Transferase</keyword>
<feature type="binding site" evidence="8">
    <location>
        <position position="302"/>
    </location>
    <ligand>
        <name>ATP</name>
        <dbReference type="ChEBI" id="CHEBI:30616"/>
    </ligand>
</feature>
<evidence type="ECO:0000256" key="7">
    <source>
        <dbReference type="PIRSR" id="PIRSR600239-51"/>
    </source>
</evidence>
<evidence type="ECO:0000256" key="3">
    <source>
        <dbReference type="ARBA" id="ARBA00022679"/>
    </source>
</evidence>
<gene>
    <name evidence="14" type="ORF">H257_01697</name>
</gene>
<name>W4H4I9_APHAT</name>
<dbReference type="InterPro" id="IPR000239">
    <property type="entry name" value="GPCR_kinase"/>
</dbReference>
<dbReference type="CDD" id="cd05123">
    <property type="entry name" value="STKc_AGC"/>
    <property type="match status" value="1"/>
</dbReference>
<keyword evidence="5 9" id="KW-0418">Kinase</keyword>
<keyword evidence="2 9" id="KW-0723">Serine/threonine-protein kinase</keyword>
<accession>W4H4I9</accession>
<protein>
    <recommendedName>
        <fullName evidence="9">G protein-coupled receptor kinase</fullName>
        <ecNumber evidence="9">2.7.11.-</ecNumber>
    </recommendedName>
</protein>
<dbReference type="SUPFAM" id="SSF48097">
    <property type="entry name" value="Regulator of G-protein signaling, RGS"/>
    <property type="match status" value="1"/>
</dbReference>
<dbReference type="PROSITE" id="PS00108">
    <property type="entry name" value="PROTEIN_KINASE_ST"/>
    <property type="match status" value="1"/>
</dbReference>
<dbReference type="InterPro" id="IPR017441">
    <property type="entry name" value="Protein_kinase_ATP_BS"/>
</dbReference>
<dbReference type="PANTHER" id="PTHR24355">
    <property type="entry name" value="G PROTEIN-COUPLED RECEPTOR KINASE/RIBOSOMAL PROTEIN S6 KINASE"/>
    <property type="match status" value="1"/>
</dbReference>
<dbReference type="EMBL" id="KI913116">
    <property type="protein sequence ID" value="ETV86521.1"/>
    <property type="molecule type" value="Genomic_DNA"/>
</dbReference>
<dbReference type="EC" id="2.7.11.-" evidence="9"/>
<evidence type="ECO:0000259" key="12">
    <source>
        <dbReference type="PROSITE" id="PS50132"/>
    </source>
</evidence>
<proteinExistence type="inferred from homology"/>
<sequence length="630" mass="71277">MDELQDAIQDAQYIGAMADPRPRPTVPFHQPAPQELTDFTDNFASHHWPTMESYLSQPLGLYLFRRYCEAEAHGIEKLFFLQDVYAYRRIPQHNRRVLKAKAIYATYINPQQSATISSVTQPPPHHTTPQAAGASSAAATATTPARTHPLLASTKNPGETNYAWKRESSISMTTAKELYCTFKCEAALLGVRGDLTEEIGKQLEDVNLQSGTSMLPLTLFDELEACVVSALEHHQMEGFKASLFFKRFMHFLYIQQREIGEDDFSLLRVLGRGGFGMVNGAIKRSTGKLYAMKAMNKRIIKKKHAEKLCLAERAILTMLSSPFVVCLKYAFQTKEDLFLVLDLRTGGDLSFHLNRGRFTEEQVMYWSAQILLGLQHLHEKNIVYRDLKPENILLDDKGNCSISDLGLAVEVTPSLCGRCGTRGYWAPEMLLRDEAGNRLCYNQAVDWWSYGCVVYEMLYGKCPFRTSKAKALHADKQKAYDMATLELTPSYDAKYFSPEATDLLQSTLLTRSELLVRDPTKRLGARGADEVKKMKFFENVDWVEMENMAVPPPFVPERDINAASQADIGFFDPSVIQGVKLSDTDQDMYKDWLFCSATAFQHEIVEFMEWEVKQGPITLVTHTNTCCNVS</sequence>
<comment type="similarity">
    <text evidence="1 9">Belongs to the protein kinase superfamily. AGC Ser/Thr protein kinase family. GPRK subfamily.</text>
</comment>
<dbReference type="InterPro" id="IPR036305">
    <property type="entry name" value="RGS_sf"/>
</dbReference>
<dbReference type="GO" id="GO:0005524">
    <property type="term" value="F:ATP binding"/>
    <property type="evidence" value="ECO:0007669"/>
    <property type="project" value="UniProtKB-UniRule"/>
</dbReference>
<dbReference type="PROSITE" id="PS00107">
    <property type="entry name" value="PROTEIN_KINASE_ATP"/>
    <property type="match status" value="1"/>
</dbReference>
<organism evidence="14">
    <name type="scientific">Aphanomyces astaci</name>
    <name type="common">Crayfish plague agent</name>
    <dbReference type="NCBI Taxonomy" id="112090"/>
    <lineage>
        <taxon>Eukaryota</taxon>
        <taxon>Sar</taxon>
        <taxon>Stramenopiles</taxon>
        <taxon>Oomycota</taxon>
        <taxon>Saprolegniomycetes</taxon>
        <taxon>Saprolegniales</taxon>
        <taxon>Verrucalvaceae</taxon>
        <taxon>Aphanomyces</taxon>
    </lineage>
</organism>
<dbReference type="InterPro" id="IPR044926">
    <property type="entry name" value="RGS_subdomain_2"/>
</dbReference>
<dbReference type="RefSeq" id="XP_009823320.1">
    <property type="nucleotide sequence ID" value="XM_009825018.1"/>
</dbReference>
<dbReference type="STRING" id="112090.W4H4I9"/>